<dbReference type="Gene3D" id="3.60.60.10">
    <property type="entry name" value="Penicillin V Acylase, Chain A"/>
    <property type="match status" value="1"/>
</dbReference>
<name>A0A6L6YK93_9BURK</name>
<keyword evidence="4" id="KW-1185">Reference proteome</keyword>
<sequence length="596" mass="65550">MTKFALTAAALAAGLILGTNAIACSTVVVGKNASATGNILVGHNEDNDSRIITSQYWVPAADHPAGEVIEYEPDAAKIPQVPHTYGYYWSQTLHPAGYSYSDGFVNENGVSLASNQSYDTYDKDEAVKDGGVGYAIRRIVAERAKNARDGVNIAIDLVKKYGYRAAGRVYTIADKDEAWQLNLIRGGRYLAKKIGDNEVLYIANAYTLGPVDVNAPDVIASPDLIEHAIKMGTYKPKKEGDYSDFNFREAYQTDARRDADWIKDRSQTGWKYLTGKEIQNPNDFPYSITPSKKLTVEDVKNILRSHYAHEKRDNGFFHQSINDICNPGTFESVVYEMVPNKNYTIGWRTSGMPSENPYIPFYPLAKPSAAQSFMTPDEATRQQFHAKASSFDYKPELPLYTFLTNQALSDYLDGHKKLAKMISAQEKDWDKGRKSVEQQAALAEKVGGTEKALNVLHAFNVNAYQQGANLVAKAKDALPKTNVLFLEESISQGNDKAAKVAILGSKTFDASKIDAKSVRIQPAHPTEDVEIIPDPATAQSVAMKDVNGDGIPDAVITFSGKQAAKYCVPEVTQDVYVYAKANGKKIAGFDTIKVIK</sequence>
<accession>A0A6L6YK93</accession>
<organism evidence="3 4">
    <name type="scientific">Parasutterella muris</name>
    <dbReference type="NCBI Taxonomy" id="2565572"/>
    <lineage>
        <taxon>Bacteria</taxon>
        <taxon>Pseudomonadati</taxon>
        <taxon>Pseudomonadota</taxon>
        <taxon>Betaproteobacteria</taxon>
        <taxon>Burkholderiales</taxon>
        <taxon>Sutterellaceae</taxon>
        <taxon>Parasutterella</taxon>
    </lineage>
</organism>
<feature type="chain" id="PRO_5026948032" description="Dipeptidase" evidence="2">
    <location>
        <begin position="24"/>
        <end position="596"/>
    </location>
</feature>
<dbReference type="Pfam" id="PF03577">
    <property type="entry name" value="Peptidase_C69"/>
    <property type="match status" value="1"/>
</dbReference>
<dbReference type="EMBL" id="WSRP01000024">
    <property type="protein sequence ID" value="MVX57183.1"/>
    <property type="molecule type" value="Genomic_DNA"/>
</dbReference>
<comment type="catalytic activity">
    <reaction evidence="1">
        <text>an L-aminoacyl-L-amino acid + H2O = 2 an L-alpha-amino acid</text>
        <dbReference type="Rhea" id="RHEA:48940"/>
        <dbReference type="ChEBI" id="CHEBI:15377"/>
        <dbReference type="ChEBI" id="CHEBI:59869"/>
        <dbReference type="ChEBI" id="CHEBI:77460"/>
    </reaction>
</comment>
<evidence type="ECO:0000256" key="2">
    <source>
        <dbReference type="SAM" id="SignalP"/>
    </source>
</evidence>
<dbReference type="PANTHER" id="PTHR12994:SF17">
    <property type="entry name" value="LD30995P"/>
    <property type="match status" value="1"/>
</dbReference>
<evidence type="ECO:0000313" key="3">
    <source>
        <dbReference type="EMBL" id="MVX57183.1"/>
    </source>
</evidence>
<dbReference type="GO" id="GO:0016805">
    <property type="term" value="F:dipeptidase activity"/>
    <property type="evidence" value="ECO:0007669"/>
    <property type="project" value="UniProtKB-KW"/>
</dbReference>
<keyword evidence="1" id="KW-0645">Protease</keyword>
<reference evidence="3 4" key="1">
    <citation type="submission" date="2019-12" db="EMBL/GenBank/DDBJ databases">
        <title>Microbes associate with the intestines of laboratory mice.</title>
        <authorList>
            <person name="Navarre W."/>
            <person name="Wong E."/>
        </authorList>
    </citation>
    <scope>NUCLEOTIDE SEQUENCE [LARGE SCALE GENOMIC DNA]</scope>
    <source>
        <strain evidence="3 4">NM82_D38</strain>
    </source>
</reference>
<dbReference type="Proteomes" id="UP000472580">
    <property type="component" value="Unassembled WGS sequence"/>
</dbReference>
<dbReference type="RefSeq" id="WP_160335609.1">
    <property type="nucleotide sequence ID" value="NZ_CALPCR010000001.1"/>
</dbReference>
<evidence type="ECO:0000256" key="1">
    <source>
        <dbReference type="RuleBase" id="RU364089"/>
    </source>
</evidence>
<dbReference type="OrthoDB" id="9146811at2"/>
<feature type="signal peptide" evidence="2">
    <location>
        <begin position="1"/>
        <end position="23"/>
    </location>
</feature>
<protein>
    <recommendedName>
        <fullName evidence="1">Dipeptidase</fullName>
        <ecNumber evidence="1">3.4.-.-</ecNumber>
    </recommendedName>
</protein>
<proteinExistence type="inferred from homology"/>
<dbReference type="EC" id="3.4.-.-" evidence="1"/>
<dbReference type="InterPro" id="IPR005322">
    <property type="entry name" value="Peptidase_C69"/>
</dbReference>
<dbReference type="GO" id="GO:0070004">
    <property type="term" value="F:cysteine-type exopeptidase activity"/>
    <property type="evidence" value="ECO:0007669"/>
    <property type="project" value="InterPro"/>
</dbReference>
<dbReference type="GO" id="GO:0006508">
    <property type="term" value="P:proteolysis"/>
    <property type="evidence" value="ECO:0007669"/>
    <property type="project" value="UniProtKB-KW"/>
</dbReference>
<dbReference type="PANTHER" id="PTHR12994">
    <property type="entry name" value="SECERNIN"/>
    <property type="match status" value="1"/>
</dbReference>
<gene>
    <name evidence="3" type="ORF">E5987_08175</name>
</gene>
<comment type="caution">
    <text evidence="3">The sequence shown here is derived from an EMBL/GenBank/DDBJ whole genome shotgun (WGS) entry which is preliminary data.</text>
</comment>
<comment type="similarity">
    <text evidence="1">Belongs to the peptidase C69 family.</text>
</comment>
<keyword evidence="1" id="KW-0378">Hydrolase</keyword>
<keyword evidence="1" id="KW-0224">Dipeptidase</keyword>
<keyword evidence="2" id="KW-0732">Signal</keyword>
<dbReference type="AlphaFoldDB" id="A0A6L6YK93"/>
<evidence type="ECO:0000313" key="4">
    <source>
        <dbReference type="Proteomes" id="UP000472580"/>
    </source>
</evidence>